<comment type="catalytic activity">
    <reaction evidence="6 7">
        <text>diphosphate + H2O = 2 phosphate + H(+)</text>
        <dbReference type="Rhea" id="RHEA:24576"/>
        <dbReference type="ChEBI" id="CHEBI:15377"/>
        <dbReference type="ChEBI" id="CHEBI:15378"/>
        <dbReference type="ChEBI" id="CHEBI:33019"/>
        <dbReference type="ChEBI" id="CHEBI:43474"/>
        <dbReference type="EC" id="3.6.1.1"/>
    </reaction>
</comment>
<name>A0A0N0IY14_CHRID</name>
<keyword evidence="3 7" id="KW-0479">Metal-binding</keyword>
<evidence type="ECO:0000313" key="9">
    <source>
        <dbReference type="Proteomes" id="UP000037953"/>
    </source>
</evidence>
<dbReference type="EMBL" id="LJOD01000001">
    <property type="protein sequence ID" value="KPE52751.1"/>
    <property type="molecule type" value="Genomic_DNA"/>
</dbReference>
<evidence type="ECO:0000313" key="8">
    <source>
        <dbReference type="EMBL" id="KPE52751.1"/>
    </source>
</evidence>
<dbReference type="GO" id="GO:0000287">
    <property type="term" value="F:magnesium ion binding"/>
    <property type="evidence" value="ECO:0007669"/>
    <property type="project" value="UniProtKB-UniRule"/>
</dbReference>
<keyword evidence="4 7" id="KW-0378">Hydrolase</keyword>
<dbReference type="PROSITE" id="PS00387">
    <property type="entry name" value="PPASE"/>
    <property type="match status" value="1"/>
</dbReference>
<dbReference type="Gene3D" id="3.90.80.10">
    <property type="entry name" value="Inorganic pyrophosphatase"/>
    <property type="match status" value="1"/>
</dbReference>
<dbReference type="Proteomes" id="UP000037953">
    <property type="component" value="Unassembled WGS sequence"/>
</dbReference>
<evidence type="ECO:0000256" key="3">
    <source>
        <dbReference type="ARBA" id="ARBA00022723"/>
    </source>
</evidence>
<dbReference type="RefSeq" id="WP_062696316.1">
    <property type="nucleotide sequence ID" value="NZ_LJOD01000001.1"/>
</dbReference>
<keyword evidence="5 7" id="KW-0460">Magnesium</keyword>
<feature type="binding site" evidence="7">
    <location>
        <position position="75"/>
    </location>
    <ligand>
        <name>Mg(2+)</name>
        <dbReference type="ChEBI" id="CHEBI:18420"/>
        <label>1</label>
    </ligand>
</feature>
<dbReference type="FunFam" id="3.90.80.10:FF:000003">
    <property type="entry name" value="Inorganic pyrophosphatase"/>
    <property type="match status" value="1"/>
</dbReference>
<evidence type="ECO:0000256" key="7">
    <source>
        <dbReference type="HAMAP-Rule" id="MF_00209"/>
    </source>
</evidence>
<accession>A0A0N0IY14</accession>
<comment type="function">
    <text evidence="7">Catalyzes the hydrolysis of inorganic pyrophosphate (PPi) forming two phosphate ions.</text>
</comment>
<dbReference type="EC" id="3.6.1.1" evidence="7"/>
<feature type="binding site" evidence="7">
    <location>
        <position position="107"/>
    </location>
    <ligand>
        <name>Mg(2+)</name>
        <dbReference type="ChEBI" id="CHEBI:18420"/>
        <label>1</label>
    </ligand>
</feature>
<gene>
    <name evidence="7" type="primary">ppa</name>
    <name evidence="8" type="ORF">AOB46_01760</name>
</gene>
<dbReference type="GO" id="GO:0006796">
    <property type="term" value="P:phosphate-containing compound metabolic process"/>
    <property type="evidence" value="ECO:0007669"/>
    <property type="project" value="InterPro"/>
</dbReference>
<organism evidence="8 9">
    <name type="scientific">Chryseobacterium indologenes</name>
    <name type="common">Flavobacterium indologenes</name>
    <dbReference type="NCBI Taxonomy" id="253"/>
    <lineage>
        <taxon>Bacteria</taxon>
        <taxon>Pseudomonadati</taxon>
        <taxon>Bacteroidota</taxon>
        <taxon>Flavobacteriia</taxon>
        <taxon>Flavobacteriales</taxon>
        <taxon>Weeksellaceae</taxon>
        <taxon>Chryseobacterium group</taxon>
        <taxon>Chryseobacterium</taxon>
    </lineage>
</organism>
<comment type="subunit">
    <text evidence="7">Homohexamer.</text>
</comment>
<dbReference type="OrthoDB" id="5187599at2"/>
<dbReference type="SUPFAM" id="SSF50324">
    <property type="entry name" value="Inorganic pyrophosphatase"/>
    <property type="match status" value="1"/>
</dbReference>
<evidence type="ECO:0000256" key="2">
    <source>
        <dbReference type="ARBA" id="ARBA00022490"/>
    </source>
</evidence>
<dbReference type="GO" id="GO:0004427">
    <property type="term" value="F:inorganic diphosphate phosphatase activity"/>
    <property type="evidence" value="ECO:0007669"/>
    <property type="project" value="UniProtKB-UniRule"/>
</dbReference>
<feature type="binding site" evidence="7">
    <location>
        <position position="48"/>
    </location>
    <ligand>
        <name>substrate</name>
    </ligand>
</feature>
<dbReference type="PATRIC" id="fig|253.9.peg.371"/>
<proteinExistence type="inferred from homology"/>
<protein>
    <recommendedName>
        <fullName evidence="7">Inorganic pyrophosphatase</fullName>
        <ecNumber evidence="7">3.6.1.1</ecNumber>
    </recommendedName>
    <alternativeName>
        <fullName evidence="7">Pyrophosphate phospho-hydrolase</fullName>
        <shortName evidence="7">PPase</shortName>
    </alternativeName>
</protein>
<comment type="similarity">
    <text evidence="7">Belongs to the PPase family.</text>
</comment>
<reference evidence="8 9" key="1">
    <citation type="journal article" date="2015" name="Genom Data">
        <title>Draft genome sequence of a multidrug-resistant Chryseobacterium indologenes isolate from Malaysia.</title>
        <authorList>
            <person name="Yu C.Y."/>
            <person name="Ang G.Y."/>
            <person name="Cheng H.J."/>
            <person name="Cheong Y.M."/>
            <person name="Yin W.F."/>
            <person name="Chan K.G."/>
        </authorList>
    </citation>
    <scope>NUCLEOTIDE SEQUENCE [LARGE SCALE GENOMIC DNA]</scope>
    <source>
        <strain evidence="8 9">CI_885</strain>
    </source>
</reference>
<evidence type="ECO:0000256" key="4">
    <source>
        <dbReference type="ARBA" id="ARBA00022801"/>
    </source>
</evidence>
<keyword evidence="2 7" id="KW-0963">Cytoplasm</keyword>
<dbReference type="InterPro" id="IPR008162">
    <property type="entry name" value="Pyrophosphatase"/>
</dbReference>
<comment type="subcellular location">
    <subcellularLocation>
        <location evidence="7">Cytoplasm</location>
    </subcellularLocation>
</comment>
<feature type="binding site" evidence="7">
    <location>
        <position position="60"/>
    </location>
    <ligand>
        <name>substrate</name>
    </ligand>
</feature>
<dbReference type="GO" id="GO:0005737">
    <property type="term" value="C:cytoplasm"/>
    <property type="evidence" value="ECO:0007669"/>
    <property type="project" value="UniProtKB-SubCell"/>
</dbReference>
<dbReference type="HAMAP" id="MF_00209">
    <property type="entry name" value="Inorganic_PPase"/>
    <property type="match status" value="1"/>
</dbReference>
<sequence length="185" mass="21129">MIGNQHPWHDVSPGEHLPQIVTAVIEIPSGSHTKYEIDKLSGLIRLDRILLSSMYYPANYGIIPQTYYSDGDPLDILVLCWESLVPLTLVKARVIGILEMTDEDKKDHKIIAVVENDPSLTHVHDIEDLPVYTIDGIQNFFEEYKKLEGKAVQVFGFKNKEEAFDCIEESLSMYIKEIKPKIKED</sequence>
<feature type="binding site" evidence="7">
    <location>
        <position position="70"/>
    </location>
    <ligand>
        <name>Mg(2+)</name>
        <dbReference type="ChEBI" id="CHEBI:18420"/>
        <label>1</label>
    </ligand>
</feature>
<feature type="binding site" evidence="7">
    <location>
        <position position="34"/>
    </location>
    <ligand>
        <name>substrate</name>
    </ligand>
</feature>
<dbReference type="CDD" id="cd00412">
    <property type="entry name" value="pyrophosphatase"/>
    <property type="match status" value="1"/>
</dbReference>
<evidence type="ECO:0000256" key="6">
    <source>
        <dbReference type="ARBA" id="ARBA00047820"/>
    </source>
</evidence>
<evidence type="ECO:0000256" key="1">
    <source>
        <dbReference type="ARBA" id="ARBA00001946"/>
    </source>
</evidence>
<reference evidence="9" key="2">
    <citation type="submission" date="2015-09" db="EMBL/GenBank/DDBJ databases">
        <title>Draft genome sequence of a multidrug-resistant Chryseobacterium indologenes isolate from Malaysia.</title>
        <authorList>
            <person name="Yu C.Y."/>
            <person name="Ang G.Y."/>
            <person name="Chan K.-G."/>
        </authorList>
    </citation>
    <scope>NUCLEOTIDE SEQUENCE [LARGE SCALE GENOMIC DNA]</scope>
    <source>
        <strain evidence="9">CI_885</strain>
    </source>
</reference>
<dbReference type="PANTHER" id="PTHR10286">
    <property type="entry name" value="INORGANIC PYROPHOSPHATASE"/>
    <property type="match status" value="1"/>
</dbReference>
<comment type="cofactor">
    <cofactor evidence="1 7">
        <name>Mg(2+)</name>
        <dbReference type="ChEBI" id="CHEBI:18420"/>
    </cofactor>
</comment>
<dbReference type="AlphaFoldDB" id="A0A0N0IY14"/>
<evidence type="ECO:0000256" key="5">
    <source>
        <dbReference type="ARBA" id="ARBA00022842"/>
    </source>
</evidence>
<dbReference type="Pfam" id="PF00719">
    <property type="entry name" value="Pyrophosphatase"/>
    <property type="match status" value="1"/>
</dbReference>
<feature type="binding site" evidence="7">
    <location>
        <position position="144"/>
    </location>
    <ligand>
        <name>substrate</name>
    </ligand>
</feature>
<comment type="caution">
    <text evidence="8">The sequence shown here is derived from an EMBL/GenBank/DDBJ whole genome shotgun (WGS) entry which is preliminary data.</text>
</comment>
<dbReference type="InterPro" id="IPR036649">
    <property type="entry name" value="Pyrophosphatase_sf"/>
</dbReference>
<feature type="binding site" evidence="7">
    <location>
        <position position="75"/>
    </location>
    <ligand>
        <name>Mg(2+)</name>
        <dbReference type="ChEBI" id="CHEBI:18420"/>
        <label>2</label>
    </ligand>
</feature>